<keyword evidence="5" id="KW-0539">Nucleus</keyword>
<evidence type="ECO:0000313" key="8">
    <source>
        <dbReference type="Proteomes" id="UP000826271"/>
    </source>
</evidence>
<dbReference type="InterPro" id="IPR015300">
    <property type="entry name" value="DNA-bd_pseudobarrel_sf"/>
</dbReference>
<evidence type="ECO:0000256" key="3">
    <source>
        <dbReference type="ARBA" id="ARBA00023125"/>
    </source>
</evidence>
<accession>A0AAV6X9G1</accession>
<feature type="region of interest" description="Disordered" evidence="6">
    <location>
        <begin position="72"/>
        <end position="94"/>
    </location>
</feature>
<gene>
    <name evidence="7" type="ORF">BUALT_Bualt07G0089400</name>
</gene>
<organism evidence="7 8">
    <name type="scientific">Buddleja alternifolia</name>
    <dbReference type="NCBI Taxonomy" id="168488"/>
    <lineage>
        <taxon>Eukaryota</taxon>
        <taxon>Viridiplantae</taxon>
        <taxon>Streptophyta</taxon>
        <taxon>Embryophyta</taxon>
        <taxon>Tracheophyta</taxon>
        <taxon>Spermatophyta</taxon>
        <taxon>Magnoliopsida</taxon>
        <taxon>eudicotyledons</taxon>
        <taxon>Gunneridae</taxon>
        <taxon>Pentapetalae</taxon>
        <taxon>asterids</taxon>
        <taxon>lamiids</taxon>
        <taxon>Lamiales</taxon>
        <taxon>Scrophulariaceae</taxon>
        <taxon>Buddlejeae</taxon>
        <taxon>Buddleja</taxon>
    </lineage>
</organism>
<reference evidence="7" key="1">
    <citation type="submission" date="2019-10" db="EMBL/GenBank/DDBJ databases">
        <authorList>
            <person name="Zhang R."/>
            <person name="Pan Y."/>
            <person name="Wang J."/>
            <person name="Ma R."/>
            <person name="Yu S."/>
        </authorList>
    </citation>
    <scope>NUCLEOTIDE SEQUENCE</scope>
    <source>
        <strain evidence="7">LA-IB0</strain>
        <tissue evidence="7">Leaf</tissue>
    </source>
</reference>
<comment type="caution">
    <text evidence="7">The sequence shown here is derived from an EMBL/GenBank/DDBJ whole genome shotgun (WGS) entry which is preliminary data.</text>
</comment>
<evidence type="ECO:0000256" key="4">
    <source>
        <dbReference type="ARBA" id="ARBA00023163"/>
    </source>
</evidence>
<dbReference type="Gene3D" id="2.40.330.10">
    <property type="entry name" value="DNA-binding pseudobarrel domain"/>
    <property type="match status" value="1"/>
</dbReference>
<dbReference type="Proteomes" id="UP000826271">
    <property type="component" value="Unassembled WGS sequence"/>
</dbReference>
<keyword evidence="3" id="KW-0238">DNA-binding</keyword>
<dbReference type="GO" id="GO:0003677">
    <property type="term" value="F:DNA binding"/>
    <property type="evidence" value="ECO:0007669"/>
    <property type="project" value="UniProtKB-KW"/>
</dbReference>
<dbReference type="SUPFAM" id="SSF101936">
    <property type="entry name" value="DNA-binding pseudobarrel domain"/>
    <property type="match status" value="1"/>
</dbReference>
<feature type="region of interest" description="Disordered" evidence="6">
    <location>
        <begin position="702"/>
        <end position="724"/>
    </location>
</feature>
<protein>
    <submittedName>
        <fullName evidence="7">Uncharacterized protein</fullName>
    </submittedName>
</protein>
<keyword evidence="2" id="KW-0805">Transcription regulation</keyword>
<feature type="region of interest" description="Disordered" evidence="6">
    <location>
        <begin position="457"/>
        <end position="490"/>
    </location>
</feature>
<evidence type="ECO:0000256" key="1">
    <source>
        <dbReference type="ARBA" id="ARBA00004123"/>
    </source>
</evidence>
<comment type="subcellular location">
    <subcellularLocation>
        <location evidence="1">Nucleus</location>
    </subcellularLocation>
</comment>
<name>A0AAV6X9G1_9LAMI</name>
<evidence type="ECO:0000256" key="2">
    <source>
        <dbReference type="ARBA" id="ARBA00023015"/>
    </source>
</evidence>
<dbReference type="GO" id="GO:0005634">
    <property type="term" value="C:nucleus"/>
    <property type="evidence" value="ECO:0007669"/>
    <property type="project" value="UniProtKB-SubCell"/>
</dbReference>
<evidence type="ECO:0000256" key="6">
    <source>
        <dbReference type="SAM" id="MobiDB-lite"/>
    </source>
</evidence>
<proteinExistence type="predicted"/>
<feature type="region of interest" description="Disordered" evidence="6">
    <location>
        <begin position="630"/>
        <end position="653"/>
    </location>
</feature>
<feature type="compositionally biased region" description="Polar residues" evidence="6">
    <location>
        <begin position="75"/>
        <end position="94"/>
    </location>
</feature>
<sequence length="724" mass="80929">MDKEIERLRRSLVIIEDEEILIPNGLCHGEFPNKGLVLNPGDLTPFGAWLRAPLSYHGGKADRSNRFMFSERPPSLTSDQSRFSDLSSNPNNALDPTFNRTLTPQTSHNPPGFFPLTHAQYHFSNTGGHNPSTLANPIGAKSNEVLPYFANVGDDVSLVDLTVQPSLTLEGADLVSGSLPMDFTFLAGGVGDSYVSLMEHGKLTNVPLPVLPKNTIKRGRGRPPKNARIKDPLSGRMLSISMGSKRPFPEGWSGQNNDSFQANKRHASTLVLHDEDIDFYKTVITDYIIVEMKLNFVVVYNVFNCDYECIAYSFVFYAIIDHVLMNYILLGNNMPSAKKEKLTWMKGLFIPSWEQRPTIPAAFAQRARLTLQSRLTIKTILATFNFGVERVEGLLMLERTEWDRFQKMHSLQMGDFIHFHHLDDMVFHATVMIPSGSSKNSNQDIYVKLPESLCLESSIGEDDDEEGETDDSMEEDEGKEEDDDDTDMDEEAGFTVMVPRSEGCDYVHGRLATLCIPSHAWRAYGLDSKRVAKFKPVWKGTARDVQLKWKAKLGVEGQGMENPLVRAYVWNGEPAMVQFNAIFGPTIINVSSDSCRSCGEGPNDTIVVEDSEEADQISLSLENTLSRKSKGRLDHYSSSQGSSSFPPPRYGYATPAPFPMPQYNFKIKETADDDTLDETVSSTERIMLKLMKDRFLSLSKAPLADSEKAKKKTSKKLHFSGPAE</sequence>
<keyword evidence="4" id="KW-0804">Transcription</keyword>
<dbReference type="PANTHER" id="PTHR31674">
    <property type="entry name" value="B3 DOMAIN-CONTAINING PROTEIN REM-LIKE 3-RELATED"/>
    <property type="match status" value="1"/>
</dbReference>
<feature type="compositionally biased region" description="Acidic residues" evidence="6">
    <location>
        <begin position="459"/>
        <end position="490"/>
    </location>
</feature>
<dbReference type="EMBL" id="WHWC01000007">
    <property type="protein sequence ID" value="KAG8379446.1"/>
    <property type="molecule type" value="Genomic_DNA"/>
</dbReference>
<feature type="compositionally biased region" description="Basic residues" evidence="6">
    <location>
        <begin position="709"/>
        <end position="718"/>
    </location>
</feature>
<dbReference type="AlphaFoldDB" id="A0AAV6X9G1"/>
<dbReference type="InterPro" id="IPR039218">
    <property type="entry name" value="REM_fam"/>
</dbReference>
<evidence type="ECO:0000256" key="5">
    <source>
        <dbReference type="ARBA" id="ARBA00023242"/>
    </source>
</evidence>
<keyword evidence="8" id="KW-1185">Reference proteome</keyword>
<evidence type="ECO:0000313" key="7">
    <source>
        <dbReference type="EMBL" id="KAG8379446.1"/>
    </source>
</evidence>